<dbReference type="Gene3D" id="3.40.50.1000">
    <property type="entry name" value="HAD superfamily/HAD-like"/>
    <property type="match status" value="1"/>
</dbReference>
<dbReference type="SFLD" id="SFLDG01140">
    <property type="entry name" value="C2.B:_Phosphomannomutase_and_P"/>
    <property type="match status" value="1"/>
</dbReference>
<dbReference type="AlphaFoldDB" id="A0A318KP76"/>
<dbReference type="InterPro" id="IPR006379">
    <property type="entry name" value="HAD-SF_hydro_IIB"/>
</dbReference>
<keyword evidence="2" id="KW-1185">Reference proteome</keyword>
<dbReference type="GO" id="GO:0005829">
    <property type="term" value="C:cytosol"/>
    <property type="evidence" value="ECO:0007669"/>
    <property type="project" value="TreeGrafter"/>
</dbReference>
<dbReference type="NCBIfam" id="TIGR00099">
    <property type="entry name" value="Cof-subfamily"/>
    <property type="match status" value="1"/>
</dbReference>
<dbReference type="Pfam" id="PF08282">
    <property type="entry name" value="Hydrolase_3"/>
    <property type="match status" value="1"/>
</dbReference>
<evidence type="ECO:0000313" key="2">
    <source>
        <dbReference type="Proteomes" id="UP000247612"/>
    </source>
</evidence>
<dbReference type="GO" id="GO:0000287">
    <property type="term" value="F:magnesium ion binding"/>
    <property type="evidence" value="ECO:0007669"/>
    <property type="project" value="TreeGrafter"/>
</dbReference>
<dbReference type="PANTHER" id="PTHR10000:SF55">
    <property type="entry name" value="5-AMINO-6-(5-PHOSPHO-D-RIBITYLAMINO)URACIL PHOSPHATASE YCSE"/>
    <property type="match status" value="1"/>
</dbReference>
<dbReference type="PANTHER" id="PTHR10000">
    <property type="entry name" value="PHOSPHOSERINE PHOSPHATASE"/>
    <property type="match status" value="1"/>
</dbReference>
<evidence type="ECO:0008006" key="3">
    <source>
        <dbReference type="Google" id="ProtNLM"/>
    </source>
</evidence>
<accession>A0A318KP76</accession>
<dbReference type="SUPFAM" id="SSF56784">
    <property type="entry name" value="HAD-like"/>
    <property type="match status" value="1"/>
</dbReference>
<dbReference type="Gene3D" id="3.30.1240.10">
    <property type="match status" value="1"/>
</dbReference>
<name>A0A318KP76_9FIRM</name>
<dbReference type="NCBIfam" id="TIGR01484">
    <property type="entry name" value="HAD-SF-IIB"/>
    <property type="match status" value="1"/>
</dbReference>
<dbReference type="STRING" id="1034346.GCA_000313565_00623"/>
<reference evidence="1 2" key="1">
    <citation type="submission" date="2018-05" db="EMBL/GenBank/DDBJ databases">
        <title>Genomic Encyclopedia of Type Strains, Phase IV (KMG-IV): sequencing the most valuable type-strain genomes for metagenomic binning, comparative biology and taxonomic classification.</title>
        <authorList>
            <person name="Goeker M."/>
        </authorList>
    </citation>
    <scope>NUCLEOTIDE SEQUENCE [LARGE SCALE GENOMIC DNA]</scope>
    <source>
        <strain evidence="1 2">JC118</strain>
    </source>
</reference>
<proteinExistence type="predicted"/>
<protein>
    <recommendedName>
        <fullName evidence="3">HAD family phosphatase</fullName>
    </recommendedName>
</protein>
<dbReference type="EMBL" id="QJKH01000005">
    <property type="protein sequence ID" value="PXX79559.1"/>
    <property type="molecule type" value="Genomic_DNA"/>
</dbReference>
<evidence type="ECO:0000313" key="1">
    <source>
        <dbReference type="EMBL" id="PXX79559.1"/>
    </source>
</evidence>
<dbReference type="SFLD" id="SFLDS00003">
    <property type="entry name" value="Haloacid_Dehalogenase"/>
    <property type="match status" value="1"/>
</dbReference>
<dbReference type="RefSeq" id="WP_022936930.1">
    <property type="nucleotide sequence ID" value="NZ_CABKRQ010000002.1"/>
</dbReference>
<dbReference type="Proteomes" id="UP000247612">
    <property type="component" value="Unassembled WGS sequence"/>
</dbReference>
<dbReference type="OrthoDB" id="9781413at2"/>
<dbReference type="GO" id="GO:0016791">
    <property type="term" value="F:phosphatase activity"/>
    <property type="evidence" value="ECO:0007669"/>
    <property type="project" value="UniProtKB-ARBA"/>
</dbReference>
<dbReference type="InterPro" id="IPR036412">
    <property type="entry name" value="HAD-like_sf"/>
</dbReference>
<sequence length="283" mass="31491">MIKLIVSDLDGTLLQENHLMNQETIDEIKKQMARGVDFMVATGRDYPGVTPIFENTGIDPELILLNGAQYRDHGGVIKDNIRLSASQIKAVGEIFARFHVVWNVYTADGIASLFNEEENLDAFMETAWLDGFCTPDTSKETYRDFYVGLKVYSTIDELLAHEPDILKMEVHDGDREKIHQLQEALMQVEDIAIAISKPINIEVTHADAQKGIMLMKAIEKQGLCSDEVMVIGDSANDLSMLTRFKYSFAVANGAQAAIEAANYLTADNTDLGVVKAIRQLCKD</sequence>
<organism evidence="1 2">
    <name type="scientific">Dielma fastidiosa</name>
    <dbReference type="NCBI Taxonomy" id="1034346"/>
    <lineage>
        <taxon>Bacteria</taxon>
        <taxon>Bacillati</taxon>
        <taxon>Bacillota</taxon>
        <taxon>Erysipelotrichia</taxon>
        <taxon>Erysipelotrichales</taxon>
        <taxon>Erysipelotrichaceae</taxon>
        <taxon>Dielma</taxon>
    </lineage>
</organism>
<dbReference type="InterPro" id="IPR023214">
    <property type="entry name" value="HAD_sf"/>
</dbReference>
<comment type="caution">
    <text evidence="1">The sequence shown here is derived from an EMBL/GenBank/DDBJ whole genome shotgun (WGS) entry which is preliminary data.</text>
</comment>
<gene>
    <name evidence="1" type="ORF">DES51_10529</name>
</gene>
<dbReference type="InterPro" id="IPR000150">
    <property type="entry name" value="Cof"/>
</dbReference>